<dbReference type="PANTHER" id="PTHR36849:SF1">
    <property type="entry name" value="CYTOPLASMIC PROTEIN"/>
    <property type="match status" value="1"/>
</dbReference>
<dbReference type="RefSeq" id="WP_375352889.1">
    <property type="nucleotide sequence ID" value="NZ_JBHHMI010000001.1"/>
</dbReference>
<evidence type="ECO:0000313" key="2">
    <source>
        <dbReference type="Proteomes" id="UP001580346"/>
    </source>
</evidence>
<organism evidence="1 2">
    <name type="scientific">Paenibacillus enshidis</name>
    <dbReference type="NCBI Taxonomy" id="1458439"/>
    <lineage>
        <taxon>Bacteria</taxon>
        <taxon>Bacillati</taxon>
        <taxon>Bacillota</taxon>
        <taxon>Bacilli</taxon>
        <taxon>Bacillales</taxon>
        <taxon>Paenibacillaceae</taxon>
        <taxon>Paenibacillus</taxon>
    </lineage>
</organism>
<dbReference type="EMBL" id="JBHHMI010000001">
    <property type="protein sequence ID" value="MFB5265527.1"/>
    <property type="molecule type" value="Genomic_DNA"/>
</dbReference>
<comment type="caution">
    <text evidence="1">The sequence shown here is derived from an EMBL/GenBank/DDBJ whole genome shotgun (WGS) entry which is preliminary data.</text>
</comment>
<reference evidence="1 2" key="1">
    <citation type="submission" date="2024-09" db="EMBL/GenBank/DDBJ databases">
        <title>Paenibacillus zeirhizospherea sp. nov., isolated from surface of the maize (Zea mays) roots in a horticulture field, Hungary.</title>
        <authorList>
            <person name="Marton D."/>
            <person name="Farkas M."/>
            <person name="Bedics A."/>
            <person name="Toth E."/>
            <person name="Tancsics A."/>
            <person name="Boka K."/>
            <person name="Maroti G."/>
            <person name="Kriszt B."/>
            <person name="Cserhati M."/>
        </authorList>
    </citation>
    <scope>NUCLEOTIDE SEQUENCE [LARGE SCALE GENOMIC DNA]</scope>
    <source>
        <strain evidence="1 2">KCTC 33519</strain>
    </source>
</reference>
<dbReference type="Pfam" id="PF22752">
    <property type="entry name" value="DUF488-N3i"/>
    <property type="match status" value="1"/>
</dbReference>
<gene>
    <name evidence="1" type="ORF">ACE41H_01805</name>
</gene>
<proteinExistence type="predicted"/>
<dbReference type="Proteomes" id="UP001580346">
    <property type="component" value="Unassembled WGS sequence"/>
</dbReference>
<keyword evidence="2" id="KW-1185">Reference proteome</keyword>
<dbReference type="InterPro" id="IPR052552">
    <property type="entry name" value="YeaO-like"/>
</dbReference>
<protein>
    <submittedName>
        <fullName evidence="1">DUF488 domain-containing protein</fullName>
    </submittedName>
</protein>
<evidence type="ECO:0000313" key="1">
    <source>
        <dbReference type="EMBL" id="MFB5265527.1"/>
    </source>
</evidence>
<name>A0ABV5ANC8_9BACL</name>
<dbReference type="PANTHER" id="PTHR36849">
    <property type="entry name" value="CYTOPLASMIC PROTEIN-RELATED"/>
    <property type="match status" value="1"/>
</dbReference>
<accession>A0ABV5ANC8</accession>
<sequence>MFVIKRIYDLPGPDDQIRVLVDRLWPRGIDKQRAQLTTWMKELAPSGDLRRWFGHDPAKYMEFSSRYREELRDEPAQPYLQQLRAWADQQTVTLLYAAKDEKCNHALVLKQVLEDTKPEL</sequence>